<dbReference type="EMBL" id="CAJNOK010043386">
    <property type="protein sequence ID" value="CAF1569162.1"/>
    <property type="molecule type" value="Genomic_DNA"/>
</dbReference>
<proteinExistence type="predicted"/>
<comment type="caution">
    <text evidence="1">The sequence shown here is derived from an EMBL/GenBank/DDBJ whole genome shotgun (WGS) entry which is preliminary data.</text>
</comment>
<reference evidence="1" key="1">
    <citation type="submission" date="2021-02" db="EMBL/GenBank/DDBJ databases">
        <authorList>
            <person name="Nowell W R."/>
        </authorList>
    </citation>
    <scope>NUCLEOTIDE SEQUENCE</scope>
</reference>
<evidence type="ECO:0000313" key="2">
    <source>
        <dbReference type="EMBL" id="CAF4363064.1"/>
    </source>
</evidence>
<gene>
    <name evidence="1" type="ORF">OVA965_LOCUS40255</name>
    <name evidence="2" type="ORF">TMI583_LOCUS41665</name>
</gene>
<dbReference type="Proteomes" id="UP000682733">
    <property type="component" value="Unassembled WGS sequence"/>
</dbReference>
<dbReference type="EMBL" id="CAJOBA010066154">
    <property type="protein sequence ID" value="CAF4363064.1"/>
    <property type="molecule type" value="Genomic_DNA"/>
</dbReference>
<dbReference type="Proteomes" id="UP000677228">
    <property type="component" value="Unassembled WGS sequence"/>
</dbReference>
<accession>A0A8S2FX49</accession>
<name>A0A8S2FX49_9BILA</name>
<dbReference type="AlphaFoldDB" id="A0A8S2FX49"/>
<organism evidence="1 3">
    <name type="scientific">Didymodactylos carnosus</name>
    <dbReference type="NCBI Taxonomy" id="1234261"/>
    <lineage>
        <taxon>Eukaryota</taxon>
        <taxon>Metazoa</taxon>
        <taxon>Spiralia</taxon>
        <taxon>Gnathifera</taxon>
        <taxon>Rotifera</taxon>
        <taxon>Eurotatoria</taxon>
        <taxon>Bdelloidea</taxon>
        <taxon>Philodinida</taxon>
        <taxon>Philodinidae</taxon>
        <taxon>Didymodactylos</taxon>
    </lineage>
</organism>
<protein>
    <recommendedName>
        <fullName evidence="4">Retrotransposon gag domain-containing protein</fullName>
    </recommendedName>
</protein>
<evidence type="ECO:0000313" key="1">
    <source>
        <dbReference type="EMBL" id="CAF1569162.1"/>
    </source>
</evidence>
<evidence type="ECO:0008006" key="4">
    <source>
        <dbReference type="Google" id="ProtNLM"/>
    </source>
</evidence>
<sequence>MGDTMADQIVAYLLRTALEEQTPKCFGRKDENVTDWIRSVTVEFELAKCPDHDKLDWVPTFLRGEALTWYIKNMDKINSWETFIEELEKKYSSVEEQHPSDSAAVTHAHSYSFHQQHYQVRYDPLTSISPTPMSTLLEYEEFEWPVQGETWTDYELRPQRKEFRVTPVAACHIFHTSTLSGTLSITSQVEQVFEENEEQGAELEVNDDRQRQLHNSVIRLMDEDRTLLLSKLYGVIKSLLVKRKVKPLLSSVPLFQFALSSSGLSSDHITSFHGNTTGSRGLLTTSIADIYQVLDACSRLFHPCLLEYDKMLKTFGDWNYLWPFLVP</sequence>
<evidence type="ECO:0000313" key="3">
    <source>
        <dbReference type="Proteomes" id="UP000677228"/>
    </source>
</evidence>